<comment type="subcellular location">
    <subcellularLocation>
        <location evidence="1 7">Cell membrane</location>
        <topology evidence="1 7">Multi-pass membrane protein</topology>
    </subcellularLocation>
</comment>
<keyword evidence="10" id="KW-1185">Reference proteome</keyword>
<dbReference type="Pfam" id="PF00528">
    <property type="entry name" value="BPD_transp_1"/>
    <property type="match status" value="1"/>
</dbReference>
<keyword evidence="6 7" id="KW-0472">Membrane</keyword>
<evidence type="ECO:0000256" key="7">
    <source>
        <dbReference type="RuleBase" id="RU363032"/>
    </source>
</evidence>
<evidence type="ECO:0000256" key="6">
    <source>
        <dbReference type="ARBA" id="ARBA00023136"/>
    </source>
</evidence>
<dbReference type="InterPro" id="IPR035906">
    <property type="entry name" value="MetI-like_sf"/>
</dbReference>
<feature type="transmembrane region" description="Helical" evidence="7">
    <location>
        <begin position="21"/>
        <end position="42"/>
    </location>
</feature>
<feature type="domain" description="ABC transmembrane type-1" evidence="8">
    <location>
        <begin position="82"/>
        <end position="273"/>
    </location>
</feature>
<feature type="transmembrane region" description="Helical" evidence="7">
    <location>
        <begin position="86"/>
        <end position="108"/>
    </location>
</feature>
<evidence type="ECO:0000256" key="1">
    <source>
        <dbReference type="ARBA" id="ARBA00004651"/>
    </source>
</evidence>
<evidence type="ECO:0000256" key="3">
    <source>
        <dbReference type="ARBA" id="ARBA00022475"/>
    </source>
</evidence>
<evidence type="ECO:0000256" key="4">
    <source>
        <dbReference type="ARBA" id="ARBA00022692"/>
    </source>
</evidence>
<dbReference type="Gene3D" id="1.10.3720.10">
    <property type="entry name" value="MetI-like"/>
    <property type="match status" value="1"/>
</dbReference>
<proteinExistence type="inferred from homology"/>
<evidence type="ECO:0000313" key="10">
    <source>
        <dbReference type="Proteomes" id="UP000016649"/>
    </source>
</evidence>
<dbReference type="PANTHER" id="PTHR32243:SF18">
    <property type="entry name" value="INNER MEMBRANE ABC TRANSPORTER PERMEASE PROTEIN YCJP"/>
    <property type="match status" value="1"/>
</dbReference>
<dbReference type="EMBL" id="AWVH01000039">
    <property type="protein sequence ID" value="ERJ92090.1"/>
    <property type="molecule type" value="Genomic_DNA"/>
</dbReference>
<organism evidence="9 10">
    <name type="scientific">Treponema lecithinolyticum ATCC 700332</name>
    <dbReference type="NCBI Taxonomy" id="1321815"/>
    <lineage>
        <taxon>Bacteria</taxon>
        <taxon>Pseudomonadati</taxon>
        <taxon>Spirochaetota</taxon>
        <taxon>Spirochaetia</taxon>
        <taxon>Spirochaetales</taxon>
        <taxon>Treponemataceae</taxon>
        <taxon>Treponema</taxon>
    </lineage>
</organism>
<dbReference type="CDD" id="cd06261">
    <property type="entry name" value="TM_PBP2"/>
    <property type="match status" value="1"/>
</dbReference>
<dbReference type="PROSITE" id="PS50928">
    <property type="entry name" value="ABC_TM1"/>
    <property type="match status" value="1"/>
</dbReference>
<evidence type="ECO:0000256" key="2">
    <source>
        <dbReference type="ARBA" id="ARBA00022448"/>
    </source>
</evidence>
<evidence type="ECO:0000259" key="8">
    <source>
        <dbReference type="PROSITE" id="PS50928"/>
    </source>
</evidence>
<keyword evidence="5 7" id="KW-1133">Transmembrane helix</keyword>
<feature type="transmembrane region" description="Helical" evidence="7">
    <location>
        <begin position="194"/>
        <end position="216"/>
    </location>
</feature>
<evidence type="ECO:0000256" key="5">
    <source>
        <dbReference type="ARBA" id="ARBA00022989"/>
    </source>
</evidence>
<evidence type="ECO:0000313" key="9">
    <source>
        <dbReference type="EMBL" id="ERJ92090.1"/>
    </source>
</evidence>
<keyword evidence="2 7" id="KW-0813">Transport</keyword>
<feature type="transmembrane region" description="Helical" evidence="7">
    <location>
        <begin position="120"/>
        <end position="139"/>
    </location>
</feature>
<comment type="similarity">
    <text evidence="7">Belongs to the binding-protein-dependent transport system permease family.</text>
</comment>
<keyword evidence="4 7" id="KW-0812">Transmembrane</keyword>
<name>A0ABN0NXG9_TRELE</name>
<dbReference type="Proteomes" id="UP000016649">
    <property type="component" value="Unassembled WGS sequence"/>
</dbReference>
<accession>A0ABN0NXG9</accession>
<dbReference type="PANTHER" id="PTHR32243">
    <property type="entry name" value="MALTOSE TRANSPORT SYSTEM PERMEASE-RELATED"/>
    <property type="match status" value="1"/>
</dbReference>
<dbReference type="InterPro" id="IPR050901">
    <property type="entry name" value="BP-dep_ABC_trans_perm"/>
</dbReference>
<dbReference type="SUPFAM" id="SSF161098">
    <property type="entry name" value="MetI-like"/>
    <property type="match status" value="1"/>
</dbReference>
<feature type="transmembrane region" description="Helical" evidence="7">
    <location>
        <begin position="151"/>
        <end position="173"/>
    </location>
</feature>
<keyword evidence="3" id="KW-1003">Cell membrane</keyword>
<gene>
    <name evidence="9" type="ORF">HMPREF9193_01751</name>
</gene>
<reference evidence="9 10" key="1">
    <citation type="submission" date="2013-08" db="EMBL/GenBank/DDBJ databases">
        <authorList>
            <person name="Weinstock G."/>
            <person name="Sodergren E."/>
            <person name="Wylie T."/>
            <person name="Fulton L."/>
            <person name="Fulton R."/>
            <person name="Fronick C."/>
            <person name="O'Laughlin M."/>
            <person name="Godfrey J."/>
            <person name="Miner T."/>
            <person name="Herter B."/>
            <person name="Appelbaum E."/>
            <person name="Cordes M."/>
            <person name="Lek S."/>
            <person name="Wollam A."/>
            <person name="Pepin K.H."/>
            <person name="Palsikar V.B."/>
            <person name="Mitreva M."/>
            <person name="Wilson R.K."/>
        </authorList>
    </citation>
    <scope>NUCLEOTIDE SEQUENCE [LARGE SCALE GENOMIC DNA]</scope>
    <source>
        <strain evidence="9 10">ATCC 700332</strain>
    </source>
</reference>
<dbReference type="InterPro" id="IPR000515">
    <property type="entry name" value="MetI-like"/>
</dbReference>
<feature type="transmembrane region" description="Helical" evidence="7">
    <location>
        <begin position="252"/>
        <end position="273"/>
    </location>
</feature>
<comment type="caution">
    <text evidence="9">The sequence shown here is derived from an EMBL/GenBank/DDBJ whole genome shotgun (WGS) entry which is preliminary data.</text>
</comment>
<sequence>MGKGGAAMNRIRSKTKLLRNIVSYSYLSILSVMAVFPLFWILSSSIKSKGEITGNPTALLPEKISFEFYRIVIGQMNFSTNIVNSILIAGITTAVAISVSALAAYGIVRFLPGLGKIMTRILITTYMFPPILLAIPYSIIMGKSGLVNTRAGLIVVYMSFSVPYAVWLLTGFFRTVPLEIEEAGKIDGADKVTIFLQIVLPIVAPGIVAVAIYTFINAWNEFLYSLIMINDNTKMTVSVALKSLEGQEVLDWGTMMAASALVVVPSVVFFMFIQKRIAGGLAQGSIK</sequence>
<protein>
    <submittedName>
        <fullName evidence="9">ABC transporter, permease protein</fullName>
    </submittedName>
</protein>